<dbReference type="RefSeq" id="WP_198574997.1">
    <property type="nucleotide sequence ID" value="NZ_JADWOX010000002.1"/>
</dbReference>
<keyword evidence="1" id="KW-1133">Transmembrane helix</keyword>
<organism evidence="2 3">
    <name type="scientific">Caulobacter hibisci</name>
    <dbReference type="NCBI Taxonomy" id="2035993"/>
    <lineage>
        <taxon>Bacteria</taxon>
        <taxon>Pseudomonadati</taxon>
        <taxon>Pseudomonadota</taxon>
        <taxon>Alphaproteobacteria</taxon>
        <taxon>Caulobacterales</taxon>
        <taxon>Caulobacteraceae</taxon>
        <taxon>Caulobacter</taxon>
    </lineage>
</organism>
<protein>
    <submittedName>
        <fullName evidence="2">Uncharacterized protein</fullName>
    </submittedName>
</protein>
<evidence type="ECO:0000256" key="1">
    <source>
        <dbReference type="SAM" id="Phobius"/>
    </source>
</evidence>
<keyword evidence="1" id="KW-0472">Membrane</keyword>
<reference evidence="2 3" key="1">
    <citation type="submission" date="2020-11" db="EMBL/GenBank/DDBJ databases">
        <title>genome sequence of strain KACC 18849.</title>
        <authorList>
            <person name="Gao J."/>
            <person name="Zhang X."/>
        </authorList>
    </citation>
    <scope>NUCLEOTIDE SEQUENCE [LARGE SCALE GENOMIC DNA]</scope>
    <source>
        <strain evidence="2 3">KACC 18849</strain>
    </source>
</reference>
<dbReference type="EMBL" id="JADWOX010000002">
    <property type="protein sequence ID" value="MBI1683060.1"/>
    <property type="molecule type" value="Genomic_DNA"/>
</dbReference>
<evidence type="ECO:0000313" key="2">
    <source>
        <dbReference type="EMBL" id="MBI1683060.1"/>
    </source>
</evidence>
<evidence type="ECO:0000313" key="3">
    <source>
        <dbReference type="Proteomes" id="UP000639859"/>
    </source>
</evidence>
<sequence length="79" mass="8673">MAKPWFRVKRFGYGAGLPCAWQGWVVLAAHLALLIAASALLTGRPLPLSIVVITSTLGVVWIAWKTSDAPWRWRDGGED</sequence>
<proteinExistence type="predicted"/>
<feature type="transmembrane region" description="Helical" evidence="1">
    <location>
        <begin position="46"/>
        <end position="64"/>
    </location>
</feature>
<keyword evidence="1" id="KW-0812">Transmembrane</keyword>
<dbReference type="Proteomes" id="UP000639859">
    <property type="component" value="Unassembled WGS sequence"/>
</dbReference>
<gene>
    <name evidence="2" type="ORF">I4Q42_05195</name>
</gene>
<keyword evidence="3" id="KW-1185">Reference proteome</keyword>
<accession>A0ABS0STS3</accession>
<name>A0ABS0STS3_9CAUL</name>
<comment type="caution">
    <text evidence="2">The sequence shown here is derived from an EMBL/GenBank/DDBJ whole genome shotgun (WGS) entry which is preliminary data.</text>
</comment>
<feature type="transmembrane region" description="Helical" evidence="1">
    <location>
        <begin position="21"/>
        <end position="40"/>
    </location>
</feature>